<dbReference type="NCBIfam" id="TIGR02180">
    <property type="entry name" value="GRX_euk"/>
    <property type="match status" value="1"/>
</dbReference>
<dbReference type="InterPro" id="IPR036249">
    <property type="entry name" value="Thioredoxin-like_sf"/>
</dbReference>
<keyword evidence="4" id="KW-1015">Disulfide bond</keyword>
<evidence type="ECO:0000256" key="4">
    <source>
        <dbReference type="ARBA" id="ARBA00023157"/>
    </source>
</evidence>
<evidence type="ECO:0000259" key="7">
    <source>
        <dbReference type="Pfam" id="PF00462"/>
    </source>
</evidence>
<dbReference type="InterPro" id="IPR014025">
    <property type="entry name" value="Glutaredoxin_subgr"/>
</dbReference>
<proteinExistence type="predicted"/>
<dbReference type="PANTHER" id="PTHR45694">
    <property type="entry name" value="GLUTAREDOXIN 2"/>
    <property type="match status" value="1"/>
</dbReference>
<keyword evidence="6" id="KW-0812">Transmembrane</keyword>
<evidence type="ECO:0000256" key="5">
    <source>
        <dbReference type="ARBA" id="ARBA00023284"/>
    </source>
</evidence>
<dbReference type="SUPFAM" id="SSF52833">
    <property type="entry name" value="Thioredoxin-like"/>
    <property type="match status" value="1"/>
</dbReference>
<keyword evidence="6" id="KW-0472">Membrane</keyword>
<protein>
    <recommendedName>
        <fullName evidence="7">Glutaredoxin domain-containing protein</fullName>
    </recommendedName>
</protein>
<comment type="function">
    <text evidence="1">Has a glutathione-disulfide oxidoreductase activity in the presence of NADPH and glutathione reductase. Reduces low molecular weight disulfides and proteins.</text>
</comment>
<keyword evidence="3" id="KW-0249">Electron transport</keyword>
<dbReference type="EMBL" id="JBEUOH010000017">
    <property type="protein sequence ID" value="KAL0871240.1"/>
    <property type="molecule type" value="Genomic_DNA"/>
</dbReference>
<dbReference type="PRINTS" id="PR00160">
    <property type="entry name" value="GLUTAREDOXIN"/>
</dbReference>
<dbReference type="PROSITE" id="PS51354">
    <property type="entry name" value="GLUTAREDOXIN_2"/>
    <property type="match status" value="1"/>
</dbReference>
<keyword evidence="5" id="KW-0676">Redox-active center</keyword>
<evidence type="ECO:0000256" key="3">
    <source>
        <dbReference type="ARBA" id="ARBA00022982"/>
    </source>
</evidence>
<keyword evidence="2" id="KW-0813">Transport</keyword>
<gene>
    <name evidence="8" type="ORF">ABMA27_004999</name>
</gene>
<dbReference type="PANTHER" id="PTHR45694:SF5">
    <property type="entry name" value="GLUTAREDOXIN 2"/>
    <property type="match status" value="1"/>
</dbReference>
<evidence type="ECO:0000256" key="1">
    <source>
        <dbReference type="ARBA" id="ARBA00002549"/>
    </source>
</evidence>
<feature type="transmembrane region" description="Helical" evidence="6">
    <location>
        <begin position="6"/>
        <end position="24"/>
    </location>
</feature>
<keyword evidence="9" id="KW-1185">Reference proteome</keyword>
<sequence>MSEIRISVSLSLAIIQLFFVYLMGTQSSKIISSTKMASSGDLQQFIKTAISQDKVVVFSKSYCPYCKMAKDVFSKVKQPIKVYELDERNDGDSIQDTLAQITGFRTVPQVFINGNCVGGGSDVNALYNSGKLEPMLIG</sequence>
<dbReference type="Pfam" id="PF00462">
    <property type="entry name" value="Glutaredoxin"/>
    <property type="match status" value="1"/>
</dbReference>
<evidence type="ECO:0000313" key="9">
    <source>
        <dbReference type="Proteomes" id="UP001549920"/>
    </source>
</evidence>
<dbReference type="Proteomes" id="UP001549920">
    <property type="component" value="Unassembled WGS sequence"/>
</dbReference>
<dbReference type="InterPro" id="IPR002109">
    <property type="entry name" value="Glutaredoxin"/>
</dbReference>
<dbReference type="InterPro" id="IPR011767">
    <property type="entry name" value="GLR_AS"/>
</dbReference>
<dbReference type="CDD" id="cd03419">
    <property type="entry name" value="GRX_GRXh_1_2_like"/>
    <property type="match status" value="1"/>
</dbReference>
<name>A0ABR3HLH8_LOXSC</name>
<feature type="domain" description="Glutaredoxin" evidence="7">
    <location>
        <begin position="55"/>
        <end position="117"/>
    </location>
</feature>
<evidence type="ECO:0000256" key="2">
    <source>
        <dbReference type="ARBA" id="ARBA00022448"/>
    </source>
</evidence>
<reference evidence="8 9" key="1">
    <citation type="submission" date="2024-06" db="EMBL/GenBank/DDBJ databases">
        <title>A chromosome-level genome assembly of beet webworm, Loxostege sticticalis.</title>
        <authorList>
            <person name="Zhang Y."/>
        </authorList>
    </citation>
    <scope>NUCLEOTIDE SEQUENCE [LARGE SCALE GENOMIC DNA]</scope>
    <source>
        <strain evidence="8">AQ026</strain>
        <tissue evidence="8">Whole body</tissue>
    </source>
</reference>
<comment type="caution">
    <text evidence="8">The sequence shown here is derived from an EMBL/GenBank/DDBJ whole genome shotgun (WGS) entry which is preliminary data.</text>
</comment>
<keyword evidence="6" id="KW-1133">Transmembrane helix</keyword>
<evidence type="ECO:0000313" key="8">
    <source>
        <dbReference type="EMBL" id="KAL0871240.1"/>
    </source>
</evidence>
<organism evidence="8 9">
    <name type="scientific">Loxostege sticticalis</name>
    <name type="common">Beet webworm moth</name>
    <dbReference type="NCBI Taxonomy" id="481309"/>
    <lineage>
        <taxon>Eukaryota</taxon>
        <taxon>Metazoa</taxon>
        <taxon>Ecdysozoa</taxon>
        <taxon>Arthropoda</taxon>
        <taxon>Hexapoda</taxon>
        <taxon>Insecta</taxon>
        <taxon>Pterygota</taxon>
        <taxon>Neoptera</taxon>
        <taxon>Endopterygota</taxon>
        <taxon>Lepidoptera</taxon>
        <taxon>Glossata</taxon>
        <taxon>Ditrysia</taxon>
        <taxon>Pyraloidea</taxon>
        <taxon>Crambidae</taxon>
        <taxon>Pyraustinae</taxon>
        <taxon>Loxostege</taxon>
    </lineage>
</organism>
<dbReference type="Gene3D" id="3.40.30.10">
    <property type="entry name" value="Glutaredoxin"/>
    <property type="match status" value="1"/>
</dbReference>
<accession>A0ABR3HLH8</accession>
<dbReference type="InterPro" id="IPR011899">
    <property type="entry name" value="Glutaredoxin_euk/vir"/>
</dbReference>
<evidence type="ECO:0000256" key="6">
    <source>
        <dbReference type="SAM" id="Phobius"/>
    </source>
</evidence>
<dbReference type="PROSITE" id="PS00195">
    <property type="entry name" value="GLUTAREDOXIN_1"/>
    <property type="match status" value="1"/>
</dbReference>